<comment type="caution">
    <text evidence="1">The sequence shown here is derived from an EMBL/GenBank/DDBJ whole genome shotgun (WGS) entry which is preliminary data.</text>
</comment>
<protein>
    <submittedName>
        <fullName evidence="1">Uncharacterized protein</fullName>
    </submittedName>
</protein>
<proteinExistence type="predicted"/>
<gene>
    <name evidence="1" type="ORF">CDAR_61521</name>
</gene>
<dbReference type="AlphaFoldDB" id="A0AAV4UJ92"/>
<organism evidence="1 2">
    <name type="scientific">Caerostris darwini</name>
    <dbReference type="NCBI Taxonomy" id="1538125"/>
    <lineage>
        <taxon>Eukaryota</taxon>
        <taxon>Metazoa</taxon>
        <taxon>Ecdysozoa</taxon>
        <taxon>Arthropoda</taxon>
        <taxon>Chelicerata</taxon>
        <taxon>Arachnida</taxon>
        <taxon>Araneae</taxon>
        <taxon>Araneomorphae</taxon>
        <taxon>Entelegynae</taxon>
        <taxon>Araneoidea</taxon>
        <taxon>Araneidae</taxon>
        <taxon>Caerostris</taxon>
    </lineage>
</organism>
<sequence length="126" mass="14890">MRERKFAYSLKSPPTKLRNETFFKWKTVFRFRIELGEGGSHPLNSYGLGFDFPVRIERQIEIDPSYGVRRHVRKWARDCRLRNLPKPVAMIRERKFVYSLKLPSTKLCKEVGVALLTLLLYLITSD</sequence>
<accession>A0AAV4UJ92</accession>
<reference evidence="1 2" key="1">
    <citation type="submission" date="2021-06" db="EMBL/GenBank/DDBJ databases">
        <title>Caerostris darwini draft genome.</title>
        <authorList>
            <person name="Kono N."/>
            <person name="Arakawa K."/>
        </authorList>
    </citation>
    <scope>NUCLEOTIDE SEQUENCE [LARGE SCALE GENOMIC DNA]</scope>
</reference>
<evidence type="ECO:0000313" key="1">
    <source>
        <dbReference type="EMBL" id="GIY57917.1"/>
    </source>
</evidence>
<dbReference type="Proteomes" id="UP001054837">
    <property type="component" value="Unassembled WGS sequence"/>
</dbReference>
<dbReference type="EMBL" id="BPLQ01011447">
    <property type="protein sequence ID" value="GIY57917.1"/>
    <property type="molecule type" value="Genomic_DNA"/>
</dbReference>
<evidence type="ECO:0000313" key="2">
    <source>
        <dbReference type="Proteomes" id="UP001054837"/>
    </source>
</evidence>
<keyword evidence="2" id="KW-1185">Reference proteome</keyword>
<name>A0AAV4UJ92_9ARAC</name>